<dbReference type="AlphaFoldDB" id="A0AB34IUC7"/>
<proteinExistence type="predicted"/>
<gene>
    <name evidence="1" type="ORF">AB1Y20_008591</name>
</gene>
<name>A0AB34IUC7_PRYPA</name>
<reference evidence="1 2" key="1">
    <citation type="journal article" date="2024" name="Science">
        <title>Giant polyketide synthase enzymes in the biosynthesis of giant marine polyether toxins.</title>
        <authorList>
            <person name="Fallon T.R."/>
            <person name="Shende V.V."/>
            <person name="Wierzbicki I.H."/>
            <person name="Pendleton A.L."/>
            <person name="Watervoot N.F."/>
            <person name="Auber R.P."/>
            <person name="Gonzalez D.J."/>
            <person name="Wisecaver J.H."/>
            <person name="Moore B.S."/>
        </authorList>
    </citation>
    <scope>NUCLEOTIDE SEQUENCE [LARGE SCALE GENOMIC DNA]</scope>
    <source>
        <strain evidence="1 2">12B1</strain>
    </source>
</reference>
<accession>A0AB34IUC7</accession>
<evidence type="ECO:0000313" key="1">
    <source>
        <dbReference type="EMBL" id="KAL1504818.1"/>
    </source>
</evidence>
<dbReference type="Proteomes" id="UP001515480">
    <property type="component" value="Unassembled WGS sequence"/>
</dbReference>
<protein>
    <submittedName>
        <fullName evidence="1">Uncharacterized protein</fullName>
    </submittedName>
</protein>
<comment type="caution">
    <text evidence="1">The sequence shown here is derived from an EMBL/GenBank/DDBJ whole genome shotgun (WGS) entry which is preliminary data.</text>
</comment>
<organism evidence="1 2">
    <name type="scientific">Prymnesium parvum</name>
    <name type="common">Toxic golden alga</name>
    <dbReference type="NCBI Taxonomy" id="97485"/>
    <lineage>
        <taxon>Eukaryota</taxon>
        <taxon>Haptista</taxon>
        <taxon>Haptophyta</taxon>
        <taxon>Prymnesiophyceae</taxon>
        <taxon>Prymnesiales</taxon>
        <taxon>Prymnesiaceae</taxon>
        <taxon>Prymnesium</taxon>
    </lineage>
</organism>
<dbReference type="EMBL" id="JBGBPQ010000019">
    <property type="protein sequence ID" value="KAL1504818.1"/>
    <property type="molecule type" value="Genomic_DNA"/>
</dbReference>
<sequence>MFDFQPIQLVVESTVGEALRARKTQTSLIELSAVHSVPNATEYRIQWNVDDASCAGDRVSAALYDAMLQRTSKESGIGLRGTPGDYTFTVDEADFLDYEKEKYTSMRVLQFMLGLNAHGSQTVAVRGVDKHYGELMVETPIVQFGKSQLCAMSHYWK</sequence>
<evidence type="ECO:0000313" key="2">
    <source>
        <dbReference type="Proteomes" id="UP001515480"/>
    </source>
</evidence>
<keyword evidence="2" id="KW-1185">Reference proteome</keyword>